<feature type="compositionally biased region" description="Basic and acidic residues" evidence="1">
    <location>
        <begin position="381"/>
        <end position="400"/>
    </location>
</feature>
<feature type="region of interest" description="Disordered" evidence="1">
    <location>
        <begin position="1"/>
        <end position="22"/>
    </location>
</feature>
<reference evidence="2" key="1">
    <citation type="submission" date="2021-03" db="EMBL/GenBank/DDBJ databases">
        <authorList>
            <person name="Tagirdzhanova G."/>
        </authorList>
    </citation>
    <scope>NUCLEOTIDE SEQUENCE</scope>
</reference>
<feature type="compositionally biased region" description="Low complexity" evidence="1">
    <location>
        <begin position="427"/>
        <end position="445"/>
    </location>
</feature>
<feature type="compositionally biased region" description="Low complexity" evidence="1">
    <location>
        <begin position="455"/>
        <end position="465"/>
    </location>
</feature>
<feature type="compositionally biased region" description="Polar residues" evidence="1">
    <location>
        <begin position="157"/>
        <end position="170"/>
    </location>
</feature>
<organism evidence="2 3">
    <name type="scientific">Gomphillus americanus</name>
    <dbReference type="NCBI Taxonomy" id="1940652"/>
    <lineage>
        <taxon>Eukaryota</taxon>
        <taxon>Fungi</taxon>
        <taxon>Dikarya</taxon>
        <taxon>Ascomycota</taxon>
        <taxon>Pezizomycotina</taxon>
        <taxon>Lecanoromycetes</taxon>
        <taxon>OSLEUM clade</taxon>
        <taxon>Ostropomycetidae</taxon>
        <taxon>Ostropales</taxon>
        <taxon>Graphidaceae</taxon>
        <taxon>Gomphilloideae</taxon>
        <taxon>Gomphillus</taxon>
    </lineage>
</organism>
<dbReference type="Proteomes" id="UP000664169">
    <property type="component" value="Unassembled WGS sequence"/>
</dbReference>
<feature type="compositionally biased region" description="Polar residues" evidence="1">
    <location>
        <begin position="356"/>
        <end position="366"/>
    </location>
</feature>
<feature type="compositionally biased region" description="Basic and acidic residues" evidence="1">
    <location>
        <begin position="414"/>
        <end position="426"/>
    </location>
</feature>
<evidence type="ECO:0000313" key="2">
    <source>
        <dbReference type="EMBL" id="CAF9913732.1"/>
    </source>
</evidence>
<gene>
    <name evidence="2" type="ORF">GOMPHAMPRED_008010</name>
</gene>
<feature type="compositionally biased region" description="Basic and acidic residues" evidence="1">
    <location>
        <begin position="171"/>
        <end position="189"/>
    </location>
</feature>
<feature type="compositionally biased region" description="Polar residues" evidence="1">
    <location>
        <begin position="264"/>
        <end position="289"/>
    </location>
</feature>
<feature type="region of interest" description="Disordered" evidence="1">
    <location>
        <begin position="340"/>
        <end position="468"/>
    </location>
</feature>
<keyword evidence="3" id="KW-1185">Reference proteome</keyword>
<proteinExistence type="predicted"/>
<evidence type="ECO:0000313" key="3">
    <source>
        <dbReference type="Proteomes" id="UP000664169"/>
    </source>
</evidence>
<dbReference type="OrthoDB" id="284473at2759"/>
<feature type="region of interest" description="Disordered" evidence="1">
    <location>
        <begin position="110"/>
        <end position="217"/>
    </location>
</feature>
<comment type="caution">
    <text evidence="2">The sequence shown here is derived from an EMBL/GenBank/DDBJ whole genome shotgun (WGS) entry which is preliminary data.</text>
</comment>
<feature type="region of interest" description="Disordered" evidence="1">
    <location>
        <begin position="264"/>
        <end position="317"/>
    </location>
</feature>
<accession>A0A8H3I3L1</accession>
<dbReference type="EMBL" id="CAJPDQ010000008">
    <property type="protein sequence ID" value="CAF9913732.1"/>
    <property type="molecule type" value="Genomic_DNA"/>
</dbReference>
<feature type="compositionally biased region" description="Low complexity" evidence="1">
    <location>
        <begin position="196"/>
        <end position="208"/>
    </location>
</feature>
<evidence type="ECO:0000256" key="1">
    <source>
        <dbReference type="SAM" id="MobiDB-lite"/>
    </source>
</evidence>
<protein>
    <submittedName>
        <fullName evidence="2">Uncharacterized protein</fullName>
    </submittedName>
</protein>
<feature type="compositionally biased region" description="Polar residues" evidence="1">
    <location>
        <begin position="297"/>
        <end position="315"/>
    </location>
</feature>
<name>A0A8H3I3L1_9LECA</name>
<sequence>MSSGDTRGTVYLKSNPKENKQANQRLETLNQRLEIVRQSHIPETPYLLGVQSRRQFHLSEYQYREEFKESETGFKLEERNLQYQTFLSKGWEGTILSVITSEQQVNGAAKSKAMASTNGRPKSAAKKISIDDYKKRSSLPARSVNGSSVTDEVRNRAISNNLTSSSAGTKRSSDVLEKSKLRVADDVPPAKKLKPSPRLGPSGSRSPPTKIRLTLPPPLSPTLPAFVERLLSRTNDVIHKTQGSELPAINKKVKLSNIVNAQESQATKQHNIPSTSKPFSQPLQTSKTVPNGAFASPSISQHRSNHSSITETATSIAKERSLSKPSVIVRLKIPQDRRKDVSRLLKLPPKMVQTRKAVSQMSSNLQQDRKPSEKPSAAGKSAEKRPREDETVDIQHESKRSKSPAYQDQISSKKMRESTPISRDEATTPQGATTIGTPIPPTSTSKGPRDKQTPSETGSSNSNTSERLEGLQKLQTRYSELGLILKREGDKLKSPDMSPALKKKFIASRIESTLAFMLSYIVGDEVFRLKRRAPKPEITWDSLFIWFASVHQLVNDQPYVSGLLLQLEAISLMVVWRQRSEIAENSDFITIEKQRELRSQCEDAQRKFVRGSARLSVDDLQNEFPKTWKTKARLPLAHIGYKMTKDNLNGDFYLPLTSISLPIEGVRAGMTFLAEWCRREGVDWTAKLDF</sequence>
<dbReference type="AlphaFoldDB" id="A0A8H3I3L1"/>